<dbReference type="InterPro" id="IPR026664">
    <property type="entry name" value="Stereocilin-rel"/>
</dbReference>
<feature type="compositionally biased region" description="Polar residues" evidence="7">
    <location>
        <begin position="2331"/>
        <end position="2357"/>
    </location>
</feature>
<reference evidence="8" key="3">
    <citation type="submission" date="2025-09" db="UniProtKB">
        <authorList>
            <consortium name="Ensembl"/>
        </authorList>
    </citation>
    <scope>IDENTIFICATION</scope>
</reference>
<evidence type="ECO:0000313" key="8">
    <source>
        <dbReference type="Ensembl" id="ENSACLP00000047156.1"/>
    </source>
</evidence>
<dbReference type="GO" id="GO:0009986">
    <property type="term" value="C:cell surface"/>
    <property type="evidence" value="ECO:0007669"/>
    <property type="project" value="TreeGrafter"/>
</dbReference>
<protein>
    <recommendedName>
        <fullName evidence="10">Mesothelin a</fullName>
    </recommendedName>
</protein>
<organism evidence="8 9">
    <name type="scientific">Astatotilapia calliptera</name>
    <name type="common">Eastern happy</name>
    <name type="synonym">Chromis callipterus</name>
    <dbReference type="NCBI Taxonomy" id="8154"/>
    <lineage>
        <taxon>Eukaryota</taxon>
        <taxon>Metazoa</taxon>
        <taxon>Chordata</taxon>
        <taxon>Craniata</taxon>
        <taxon>Vertebrata</taxon>
        <taxon>Euteleostomi</taxon>
        <taxon>Actinopterygii</taxon>
        <taxon>Neopterygii</taxon>
        <taxon>Teleostei</taxon>
        <taxon>Neoteleostei</taxon>
        <taxon>Acanthomorphata</taxon>
        <taxon>Ovalentaria</taxon>
        <taxon>Cichlomorphae</taxon>
        <taxon>Cichliformes</taxon>
        <taxon>Cichlidae</taxon>
        <taxon>African cichlids</taxon>
        <taxon>Pseudocrenilabrinae</taxon>
        <taxon>Haplochromini</taxon>
        <taxon>Astatotilapia</taxon>
    </lineage>
</organism>
<keyword evidence="9" id="KW-1185">Reference proteome</keyword>
<evidence type="ECO:0000256" key="2">
    <source>
        <dbReference type="ARBA" id="ARBA00011016"/>
    </source>
</evidence>
<dbReference type="GO" id="GO:0016020">
    <property type="term" value="C:membrane"/>
    <property type="evidence" value="ECO:0007669"/>
    <property type="project" value="UniProtKB-SubCell"/>
</dbReference>
<dbReference type="InterPro" id="IPR010335">
    <property type="entry name" value="Mesothelin"/>
</dbReference>
<comment type="similarity">
    <text evidence="2">Belongs to the mesothelin family.</text>
</comment>
<feature type="compositionally biased region" description="Low complexity" evidence="7">
    <location>
        <begin position="2313"/>
        <end position="2330"/>
    </location>
</feature>
<comment type="subcellular location">
    <subcellularLocation>
        <location evidence="1">Membrane</location>
    </subcellularLocation>
</comment>
<evidence type="ECO:0000313" key="9">
    <source>
        <dbReference type="Proteomes" id="UP000265100"/>
    </source>
</evidence>
<evidence type="ECO:0000256" key="7">
    <source>
        <dbReference type="SAM" id="MobiDB-lite"/>
    </source>
</evidence>
<feature type="compositionally biased region" description="Low complexity" evidence="7">
    <location>
        <begin position="2274"/>
        <end position="2303"/>
    </location>
</feature>
<sequence>MTIVTKNSMRTFSFNCCSVSGLALVIQEMPLYRRQEITHGLLGYLRNADNAINEPACRQQNESDAQWVKAKLGPFVQYTAYSDLKDFNISTAGLLSTLNPSEVAQLLLSSGASNNTDFIDLVFEKLEEGNVLKNVDEFLTQLTANGQTPHFQPVVRDRIMNATFIVISPHFSTFTTNDYELWFHVKLIPILASFTPEMLINTTTNISCMNYQVIVSGLALVIQEMPLYRRQEITHGLLGYLRNADNANNEPACRQQNESDAQWVKANLGPFIQYTAYSDLKDFNISTLTVLDVLSPSQKAELILDPNSGALNDAHVVREVLTSLTETSDYEQLNQFFQAFANINKQRNVTFIQNPDVRDTILNLTLTALAPQLKDFQPEDYQQWFQVYLVPVMASILPSSLRVIPSNITCESYQAIYDGLAQSLAALPLDLSQGVRSSKQYLQDTFPRCSVPASFVCKVTPVHVNLICDGVDGSKLEQILSAGNSSAALCNFTITEHACSSAPYLTSSNLVTLLNCTLKSQNIYPVEVWKLFFQKASAVLDQALETFANMASNNTYPTSSNVLEALGEVRIDNFNQAQLQSEEFITSWFKTKIRPFLAVPSFNFLFCLSSKNFSCQTYQTVIQAFGSQKASMDRDTQQAVFTHFIKPFLSRNDSTDPGCVSSITGSQAWLKANLGDFSDFATVQDLQAFNPNLSTAELLSVLSPSQMAQLVLSLGASNNTDLIDRVFERLQEGNALKNVDGFLTQLTANGQMPIFQPVVRDRVMNTTFIIISPHFSTFTTNDYELWFHVKLIPILASFTPEMLINTTTKISCTNYQVIVSGLALVIQEMPLYRRQEITHGLLGYLRNAENAINEPACRQQNESDAQWVKANLGPFVQYTSYSDLKDFNISTAGLLSTLNPSEVAQLLLSSGASNNTDFIDLVFEKLEEGNVLKNVDEFLTQLTANGQTPHFQPVVRDRVMNTTFIIISPHFSTFTTNDYELWFHVKLIPILASFTPEMLINTTTTISCTNYQVIVSGLALVIQEMPLYRRQEITHGLLGYLRNADNAINEPACRQQNESDAQWVKANLGLFVQYTSYSDLKDFNISMVNIADLLSFSQVVNLAATPSQLKSKEDVMNVMAVINPFDFGAFFDEVSPAIKVHSANYSQEVKSAFLEAVFNRGNLSSPTVSDGDFLLWLRVRLSPLLTNLSSSLVTPLFSIGIKRSCNSSQEMFALLDTLTTTLSSSTQSEIYKNIIVFLQGPPPLKCYGGGSFFVYLRNTFLSFGFPDLSTLVSLLPPMRKSELLDTISTSELGQFLSQPNVIGNSTDICVIFNNYNNTSAFLETEDVQDNVKKVILPCIWPSALNSRSRAEANLWFDLRLRNYLRFLSKSLISPDEVQNASCFAFQKLVYVMGNNFAYNSSEFEQQYVYTTIKTYLSAGSGARCYNASDAELNSTAWFVSNIGNFVTFITLDDLTTFVSTAQFQVFLKNQANLELFNNNAIPANVTNYYVTQLFAFDPNFKPVNLPGFFLCSSAVPPLAYTTMTEAETMVILDNLKTFCNGTQDPEVSAALASNIKTITPQIFTALGSSSAGLSNSQISSVPSSVLISSLSTLGSISTWSQDQASIIIQTLTASGFQINSESSLASLGTLVIGLPSEAIENTSASVLLSVSKSTTFVSNMLAAPSVVQMTFVKKIISLDTNPSQVVLNVPDAMAVEIPPSLLVFSDQSADITVLNRKTWTPDQAAIFFGVLDNTNFDIEQLSPSVLQGFTCTSAQKMTQFRTKELIRACRPRSGRAKVQLKESQLTCMLNLLSGEISQNFTDYPSDMLLYLSSKNVNKGNCRSYFSALGAADFSVASKILNKGSQLFREATVCLGINGLSLSRENIEILGNMACTLDGSYIQNADPLILEKLKACNDFSASQVAAMETLLLSGTTQYGNAASWNKQTLENLVPLPLYFTRNIWNRFDSTTKKMFLKTFMPKLRKANTEKSKLKTLFQAISGRTTKRGAGCTKGNITQVIVSDSAFPFGYDLTQFDLCLDVPVLKENLNSICNKVDDNGFQTVILKKLNEAFPSGIPDQDVQLLGSVSRVASLDDISKWNITKIDTLAALMKAEDGPWEAAKSNKIITQYLSTSGNSLGSTELTIIDSNLCSLNTSTLQTISPDSIRNASPLNVSSCSAEQKQVLYGISTTSFSSQRSSSSIIYQLIKPYLGGAPLQDIVTLSTQNISMDISTFSSLDPAVIANLTVSNVKGLVGMHLPDLKLFENDTVVQTWINLQLQSELDTLNLGLISNRISPTPGSNSTTTAPGSNSTTTAPGSNSTTTAPGSNSTTIAPGSNSTTTAPGSNSTTTAPGSNSTTIAPGSNSTTTAPGSNSTTIAPGSNSTTTAPGSNSTTTASLTNGEVELGKSQTTMMLGALLTAVLQMLLQPA</sequence>
<dbReference type="GO" id="GO:0007160">
    <property type="term" value="P:cell-matrix adhesion"/>
    <property type="evidence" value="ECO:0007669"/>
    <property type="project" value="TreeGrafter"/>
</dbReference>
<reference evidence="8" key="2">
    <citation type="submission" date="2025-08" db="UniProtKB">
        <authorList>
            <consortium name="Ensembl"/>
        </authorList>
    </citation>
    <scope>IDENTIFICATION</scope>
</reference>
<accession>A0AAX7SY56</accession>
<keyword evidence="6" id="KW-0325">Glycoprotein</keyword>
<dbReference type="Pfam" id="PF06060">
    <property type="entry name" value="Mesothelin"/>
    <property type="match status" value="1"/>
</dbReference>
<evidence type="ECO:0000256" key="4">
    <source>
        <dbReference type="ARBA" id="ARBA00022889"/>
    </source>
</evidence>
<reference evidence="8" key="1">
    <citation type="submission" date="2018-05" db="EMBL/GenBank/DDBJ databases">
        <authorList>
            <person name="Datahose"/>
        </authorList>
    </citation>
    <scope>NUCLEOTIDE SEQUENCE</scope>
</reference>
<keyword evidence="3" id="KW-0732">Signal</keyword>
<dbReference type="GeneTree" id="ENSGT00950000182957"/>
<name>A0AAX7SY56_ASTCA</name>
<keyword evidence="4" id="KW-0130">Cell adhesion</keyword>
<proteinExistence type="inferred from homology"/>
<feature type="compositionally biased region" description="Low complexity" evidence="7">
    <location>
        <begin position="2358"/>
        <end position="2376"/>
    </location>
</feature>
<dbReference type="PANTHER" id="PTHR23412">
    <property type="entry name" value="STEREOCILIN RELATED"/>
    <property type="match status" value="1"/>
</dbReference>
<dbReference type="Proteomes" id="UP000265100">
    <property type="component" value="Chromosome 19"/>
</dbReference>
<dbReference type="PANTHER" id="PTHR23412:SF6">
    <property type="entry name" value="MESOTHELIN"/>
    <property type="match status" value="1"/>
</dbReference>
<evidence type="ECO:0000256" key="6">
    <source>
        <dbReference type="ARBA" id="ARBA00023180"/>
    </source>
</evidence>
<evidence type="ECO:0000256" key="1">
    <source>
        <dbReference type="ARBA" id="ARBA00004370"/>
    </source>
</evidence>
<evidence type="ECO:0000256" key="3">
    <source>
        <dbReference type="ARBA" id="ARBA00022729"/>
    </source>
</evidence>
<evidence type="ECO:0000256" key="5">
    <source>
        <dbReference type="ARBA" id="ARBA00023136"/>
    </source>
</evidence>
<dbReference type="Ensembl" id="ENSACLT00000078740.1">
    <property type="protein sequence ID" value="ENSACLP00000047156.1"/>
    <property type="gene ID" value="ENSACLG00000020861.2"/>
</dbReference>
<keyword evidence="5" id="KW-0472">Membrane</keyword>
<feature type="region of interest" description="Disordered" evidence="7">
    <location>
        <begin position="2273"/>
        <end position="2380"/>
    </location>
</feature>
<evidence type="ECO:0008006" key="10">
    <source>
        <dbReference type="Google" id="ProtNLM"/>
    </source>
</evidence>